<accession>A0A2K8PJC0</accession>
<dbReference type="Proteomes" id="UP000231791">
    <property type="component" value="Chromosome"/>
</dbReference>
<dbReference type="InterPro" id="IPR022081">
    <property type="entry name" value="DUF3631"/>
</dbReference>
<keyword evidence="3" id="KW-1185">Reference proteome</keyword>
<reference evidence="2 3" key="1">
    <citation type="submission" date="2017-11" db="EMBL/GenBank/DDBJ databases">
        <title>Complete genome sequence of Streptomyces lavendulae subsp. lavendulae CCM 3239 (formerly 'Streptomyces aureofaciens CCM 3239'), the producer of the angucycline-type antibiotic auricin.</title>
        <authorList>
            <person name="Busche T."/>
            <person name="Novakova R."/>
            <person name="Al'Dilaimi A."/>
            <person name="Homerova D."/>
            <person name="Feckova L."/>
            <person name="Rezuchova B."/>
            <person name="Mingyar E."/>
            <person name="Csolleiova D."/>
            <person name="Bekeova C."/>
            <person name="Winkler A."/>
            <person name="Sevcikova B."/>
            <person name="Kalinowski J."/>
            <person name="Kormanec J."/>
            <person name="Ruckert C."/>
        </authorList>
    </citation>
    <scope>NUCLEOTIDE SEQUENCE [LARGE SCALE GENOMIC DNA]</scope>
    <source>
        <strain evidence="2 3">CCM 3239</strain>
    </source>
</reference>
<evidence type="ECO:0000256" key="1">
    <source>
        <dbReference type="SAM" id="MobiDB-lite"/>
    </source>
</evidence>
<dbReference type="InterPro" id="IPR027417">
    <property type="entry name" value="P-loop_NTPase"/>
</dbReference>
<dbReference type="KEGG" id="slx:SLAV_25200"/>
<proteinExistence type="predicted"/>
<dbReference type="AlphaFoldDB" id="A0A2K8PJC0"/>
<dbReference type="RefSeq" id="WP_030227131.1">
    <property type="nucleotide sequence ID" value="NZ_CP024985.1"/>
</dbReference>
<dbReference type="OrthoDB" id="3261135at2"/>
<feature type="region of interest" description="Disordered" evidence="1">
    <location>
        <begin position="399"/>
        <end position="419"/>
    </location>
</feature>
<evidence type="ECO:0000313" key="2">
    <source>
        <dbReference type="EMBL" id="ATZ26834.1"/>
    </source>
</evidence>
<dbReference type="GeneID" id="49386056"/>
<evidence type="ECO:0000313" key="3">
    <source>
        <dbReference type="Proteomes" id="UP000231791"/>
    </source>
</evidence>
<name>A0A2K8PJC0_STRLA</name>
<dbReference type="SUPFAM" id="SSF52540">
    <property type="entry name" value="P-loop containing nucleoside triphosphate hydrolases"/>
    <property type="match status" value="1"/>
</dbReference>
<sequence>MTDFLTDTLRAQAKVSPGGAEALTRAEAALRRFVWFPEPRHFDVVTLWTAYTHLLTRSPDLPIAPRLGFFSGSPGSGKTRALEILSRISANGQDVGSLSAASMLRIIGASAQTDQPGAFPVTLFPDELDRTYSAHSAGSQDDLTIILNAGYKRGAVVVRAHKDKQQEVIRYPCFGPVAFAGLATARLPDALLTRTFVVHTKRARSEERPDSFLPVAHGGELESVRDDLSEWAAETAFRIADPSDMLALLLDERITGVTDGRDHEIWSCLFLVAVLAGGVWPERCLAAIQAAKEDAADRVDGSASARLLTVLRRHYTARPAHLWPVAVTKDDVASAAIELDPLAFQRFNGPDELRAEDVAALLREHGLKQVRVRTAHGRSYGYRWSALADAWDRALPPLIADDEDDSEEPEDATASLFRQ</sequence>
<dbReference type="EMBL" id="CP024985">
    <property type="protein sequence ID" value="ATZ26834.1"/>
    <property type="molecule type" value="Genomic_DNA"/>
</dbReference>
<protein>
    <submittedName>
        <fullName evidence="2">Uncharacterized protein</fullName>
    </submittedName>
</protein>
<gene>
    <name evidence="2" type="ORF">SLAV_25200</name>
</gene>
<dbReference type="Pfam" id="PF12307">
    <property type="entry name" value="DUF3631"/>
    <property type="match status" value="1"/>
</dbReference>
<organism evidence="2 3">
    <name type="scientific">Streptomyces lavendulae subsp. lavendulae</name>
    <dbReference type="NCBI Taxonomy" id="58340"/>
    <lineage>
        <taxon>Bacteria</taxon>
        <taxon>Bacillati</taxon>
        <taxon>Actinomycetota</taxon>
        <taxon>Actinomycetes</taxon>
        <taxon>Kitasatosporales</taxon>
        <taxon>Streptomycetaceae</taxon>
        <taxon>Streptomyces</taxon>
    </lineage>
</organism>
<feature type="compositionally biased region" description="Acidic residues" evidence="1">
    <location>
        <begin position="400"/>
        <end position="411"/>
    </location>
</feature>